<keyword evidence="2" id="KW-1185">Reference proteome</keyword>
<proteinExistence type="predicted"/>
<sequence length="221" mass="24889">MSLPPGYRVTGETGNVCKLKKALYGLKQSPLAWFGRFITAMKKFGYRQTNTDHTLFIKHMAGEVTLLIIYVDDMIVTGDDTVEIEELQKRLASEFKMKDLGSLKYFLGVEVTRSKHGLFLSQSKYVMNLLADTGMLDCKPADTPIVENHKLGVYVDQAPTNREIYQSENHMTAVMHILSYLKSAPGRGYFTFVGGNLVTWRSKKQNVVSRSSAESEYRGIA</sequence>
<dbReference type="SUPFAM" id="SSF56672">
    <property type="entry name" value="DNA/RNA polymerases"/>
    <property type="match status" value="1"/>
</dbReference>
<dbReference type="PANTHER" id="PTHR11439">
    <property type="entry name" value="GAG-POL-RELATED RETROTRANSPOSON"/>
    <property type="match status" value="1"/>
</dbReference>
<gene>
    <name evidence="3" type="primary">LOC107881142</name>
</gene>
<evidence type="ECO:0000313" key="2">
    <source>
        <dbReference type="Proteomes" id="UP000694861"/>
    </source>
</evidence>
<feature type="domain" description="Reverse transcriptase Ty1/copia-type" evidence="1">
    <location>
        <begin position="2"/>
        <end position="146"/>
    </location>
</feature>
<dbReference type="GeneID" id="107881142"/>
<dbReference type="Pfam" id="PF07727">
    <property type="entry name" value="RVT_2"/>
    <property type="match status" value="1"/>
</dbReference>
<name>A0ABM1LQQ7_PRUMU</name>
<organism evidence="2 3">
    <name type="scientific">Prunus mume</name>
    <name type="common">Japanese apricot</name>
    <name type="synonym">Armeniaca mume</name>
    <dbReference type="NCBI Taxonomy" id="102107"/>
    <lineage>
        <taxon>Eukaryota</taxon>
        <taxon>Viridiplantae</taxon>
        <taxon>Streptophyta</taxon>
        <taxon>Embryophyta</taxon>
        <taxon>Tracheophyta</taxon>
        <taxon>Spermatophyta</taxon>
        <taxon>Magnoliopsida</taxon>
        <taxon>eudicotyledons</taxon>
        <taxon>Gunneridae</taxon>
        <taxon>Pentapetalae</taxon>
        <taxon>rosids</taxon>
        <taxon>fabids</taxon>
        <taxon>Rosales</taxon>
        <taxon>Rosaceae</taxon>
        <taxon>Amygdaloideae</taxon>
        <taxon>Amygdaleae</taxon>
        <taxon>Prunus</taxon>
    </lineage>
</organism>
<dbReference type="PANTHER" id="PTHR11439:SF467">
    <property type="entry name" value="INTEGRASE CATALYTIC DOMAIN-CONTAINING PROTEIN"/>
    <property type="match status" value="1"/>
</dbReference>
<reference evidence="3" key="2">
    <citation type="submission" date="2025-08" db="UniProtKB">
        <authorList>
            <consortium name="RefSeq"/>
        </authorList>
    </citation>
    <scope>IDENTIFICATION</scope>
</reference>
<evidence type="ECO:0000259" key="1">
    <source>
        <dbReference type="Pfam" id="PF07727"/>
    </source>
</evidence>
<accession>A0ABM1LQQ7</accession>
<dbReference type="Proteomes" id="UP000694861">
    <property type="component" value="Linkage group LG5"/>
</dbReference>
<protein>
    <submittedName>
        <fullName evidence="3">Uncharacterized mitochondrial protein AtMg00810-like</fullName>
    </submittedName>
</protein>
<dbReference type="InterPro" id="IPR043502">
    <property type="entry name" value="DNA/RNA_pol_sf"/>
</dbReference>
<dbReference type="RefSeq" id="XP_016649734.1">
    <property type="nucleotide sequence ID" value="XM_016794248.1"/>
</dbReference>
<dbReference type="InterPro" id="IPR013103">
    <property type="entry name" value="RVT_2"/>
</dbReference>
<reference evidence="2" key="1">
    <citation type="journal article" date="2012" name="Nat. Commun.">
        <title>The genome of Prunus mume.</title>
        <authorList>
            <person name="Zhang Q."/>
            <person name="Chen W."/>
            <person name="Sun L."/>
            <person name="Zhao F."/>
            <person name="Huang B."/>
            <person name="Yang W."/>
            <person name="Tao Y."/>
            <person name="Wang J."/>
            <person name="Yuan Z."/>
            <person name="Fan G."/>
            <person name="Xing Z."/>
            <person name="Han C."/>
            <person name="Pan H."/>
            <person name="Zhong X."/>
            <person name="Shi W."/>
            <person name="Liang X."/>
            <person name="Du D."/>
            <person name="Sun F."/>
            <person name="Xu Z."/>
            <person name="Hao R."/>
            <person name="Lv T."/>
            <person name="Lv Y."/>
            <person name="Zheng Z."/>
            <person name="Sun M."/>
            <person name="Luo L."/>
            <person name="Cai M."/>
            <person name="Gao Y."/>
            <person name="Wang J."/>
            <person name="Yin Y."/>
            <person name="Xu X."/>
            <person name="Cheng T."/>
            <person name="Wang J."/>
        </authorList>
    </citation>
    <scope>NUCLEOTIDE SEQUENCE [LARGE SCALE GENOMIC DNA]</scope>
</reference>
<evidence type="ECO:0000313" key="3">
    <source>
        <dbReference type="RefSeq" id="XP_016649734.1"/>
    </source>
</evidence>